<dbReference type="EMBL" id="CATQJL010000223">
    <property type="protein sequence ID" value="CAJ0598011.1"/>
    <property type="molecule type" value="Genomic_DNA"/>
</dbReference>
<organism evidence="2 3">
    <name type="scientific">Cylicocyclus nassatus</name>
    <name type="common">Nematode worm</name>
    <dbReference type="NCBI Taxonomy" id="53992"/>
    <lineage>
        <taxon>Eukaryota</taxon>
        <taxon>Metazoa</taxon>
        <taxon>Ecdysozoa</taxon>
        <taxon>Nematoda</taxon>
        <taxon>Chromadorea</taxon>
        <taxon>Rhabditida</taxon>
        <taxon>Rhabditina</taxon>
        <taxon>Rhabditomorpha</taxon>
        <taxon>Strongyloidea</taxon>
        <taxon>Strongylidae</taxon>
        <taxon>Cylicocyclus</taxon>
    </lineage>
</organism>
<dbReference type="Proteomes" id="UP001176961">
    <property type="component" value="Unassembled WGS sequence"/>
</dbReference>
<reference evidence="2" key="1">
    <citation type="submission" date="2023-07" db="EMBL/GenBank/DDBJ databases">
        <authorList>
            <consortium name="CYATHOMIX"/>
        </authorList>
    </citation>
    <scope>NUCLEOTIDE SEQUENCE</scope>
    <source>
        <strain evidence="2">N/A</strain>
    </source>
</reference>
<feature type="chain" id="PRO_5041435269" evidence="1">
    <location>
        <begin position="19"/>
        <end position="85"/>
    </location>
</feature>
<name>A0AA36M4X3_CYLNA</name>
<dbReference type="AlphaFoldDB" id="A0AA36M4X3"/>
<feature type="signal peptide" evidence="1">
    <location>
        <begin position="1"/>
        <end position="18"/>
    </location>
</feature>
<keyword evidence="1" id="KW-0732">Signal</keyword>
<accession>A0AA36M4X3</accession>
<evidence type="ECO:0000256" key="1">
    <source>
        <dbReference type="SAM" id="SignalP"/>
    </source>
</evidence>
<sequence>MHLNLLFRLLMVFAFVAANYNYTDNAYIQSLEYVDAFELSQCKDECRQRFKTGWLWIFWFKMEVQQLSKCMDQCYDYQREYIDIH</sequence>
<comment type="caution">
    <text evidence="2">The sequence shown here is derived from an EMBL/GenBank/DDBJ whole genome shotgun (WGS) entry which is preliminary data.</text>
</comment>
<evidence type="ECO:0000313" key="3">
    <source>
        <dbReference type="Proteomes" id="UP001176961"/>
    </source>
</evidence>
<keyword evidence="3" id="KW-1185">Reference proteome</keyword>
<proteinExistence type="predicted"/>
<protein>
    <submittedName>
        <fullName evidence="2">Uncharacterized protein</fullName>
    </submittedName>
</protein>
<gene>
    <name evidence="2" type="ORF">CYNAS_LOCUS9994</name>
</gene>
<evidence type="ECO:0000313" key="2">
    <source>
        <dbReference type="EMBL" id="CAJ0598011.1"/>
    </source>
</evidence>